<protein>
    <submittedName>
        <fullName evidence="2">Uncharacterized protein</fullName>
    </submittedName>
</protein>
<feature type="compositionally biased region" description="Basic residues" evidence="1">
    <location>
        <begin position="1"/>
        <end position="12"/>
    </location>
</feature>
<evidence type="ECO:0000313" key="2">
    <source>
        <dbReference type="EMBL" id="KAF0022905.1"/>
    </source>
</evidence>
<dbReference type="Proteomes" id="UP000438429">
    <property type="component" value="Unassembled WGS sequence"/>
</dbReference>
<dbReference type="AlphaFoldDB" id="A0A6A4RRV8"/>
<feature type="region of interest" description="Disordered" evidence="1">
    <location>
        <begin position="1"/>
        <end position="66"/>
    </location>
</feature>
<feature type="compositionally biased region" description="Basic and acidic residues" evidence="1">
    <location>
        <begin position="13"/>
        <end position="33"/>
    </location>
</feature>
<comment type="caution">
    <text evidence="2">The sequence shown here is derived from an EMBL/GenBank/DDBJ whole genome shotgun (WGS) entry which is preliminary data.</text>
</comment>
<gene>
    <name evidence="2" type="ORF">F2P81_024886</name>
</gene>
<evidence type="ECO:0000256" key="1">
    <source>
        <dbReference type="SAM" id="MobiDB-lite"/>
    </source>
</evidence>
<evidence type="ECO:0000313" key="3">
    <source>
        <dbReference type="Proteomes" id="UP000438429"/>
    </source>
</evidence>
<organism evidence="2 3">
    <name type="scientific">Scophthalmus maximus</name>
    <name type="common">Turbot</name>
    <name type="synonym">Psetta maxima</name>
    <dbReference type="NCBI Taxonomy" id="52904"/>
    <lineage>
        <taxon>Eukaryota</taxon>
        <taxon>Metazoa</taxon>
        <taxon>Chordata</taxon>
        <taxon>Craniata</taxon>
        <taxon>Vertebrata</taxon>
        <taxon>Euteleostomi</taxon>
        <taxon>Actinopterygii</taxon>
        <taxon>Neopterygii</taxon>
        <taxon>Teleostei</taxon>
        <taxon>Neoteleostei</taxon>
        <taxon>Acanthomorphata</taxon>
        <taxon>Carangaria</taxon>
        <taxon>Pleuronectiformes</taxon>
        <taxon>Pleuronectoidei</taxon>
        <taxon>Scophthalmidae</taxon>
        <taxon>Scophthalmus</taxon>
    </lineage>
</organism>
<sequence>MNTKKKKPHLYRQRLEQQLHLQRDEGTGDHHDNPPNAMTMGLPQSPAQSSDDPTDQSPVHRHKAIQPEELWRAEVLDLLTQLVLVQKEAAQHQAQVVQLLGMLGTQNSQQIQDLQNMGRHQSLLVENHQALLLQTSRIANHLHDITKKPAAASQ</sequence>
<accession>A0A6A4RRV8</accession>
<proteinExistence type="predicted"/>
<feature type="compositionally biased region" description="Polar residues" evidence="1">
    <location>
        <begin position="45"/>
        <end position="57"/>
    </location>
</feature>
<reference evidence="2 3" key="1">
    <citation type="submission" date="2019-06" db="EMBL/GenBank/DDBJ databases">
        <title>Draft genomes of female and male turbot (Scophthalmus maximus).</title>
        <authorList>
            <person name="Xu H."/>
            <person name="Xu X.-W."/>
            <person name="Shao C."/>
            <person name="Chen S."/>
        </authorList>
    </citation>
    <scope>NUCLEOTIDE SEQUENCE [LARGE SCALE GENOMIC DNA]</scope>
    <source>
        <strain evidence="2">Ysfricsl-2016a</strain>
        <tissue evidence="2">Blood</tissue>
    </source>
</reference>
<name>A0A6A4RRV8_SCOMX</name>
<dbReference type="EMBL" id="VEVO01000023">
    <property type="protein sequence ID" value="KAF0022905.1"/>
    <property type="molecule type" value="Genomic_DNA"/>
</dbReference>